<feature type="compositionally biased region" description="Low complexity" evidence="1">
    <location>
        <begin position="15"/>
        <end position="26"/>
    </location>
</feature>
<dbReference type="Proteomes" id="UP000738349">
    <property type="component" value="Unassembled WGS sequence"/>
</dbReference>
<evidence type="ECO:0000313" key="3">
    <source>
        <dbReference type="Proteomes" id="UP000738349"/>
    </source>
</evidence>
<accession>A0A9P9D711</accession>
<organism evidence="2 3">
    <name type="scientific">Dactylonectria macrodidyma</name>
    <dbReference type="NCBI Taxonomy" id="307937"/>
    <lineage>
        <taxon>Eukaryota</taxon>
        <taxon>Fungi</taxon>
        <taxon>Dikarya</taxon>
        <taxon>Ascomycota</taxon>
        <taxon>Pezizomycotina</taxon>
        <taxon>Sordariomycetes</taxon>
        <taxon>Hypocreomycetidae</taxon>
        <taxon>Hypocreales</taxon>
        <taxon>Nectriaceae</taxon>
        <taxon>Dactylonectria</taxon>
    </lineage>
</organism>
<dbReference type="AlphaFoldDB" id="A0A9P9D711"/>
<sequence length="259" mass="28999">MALRRSKRITSQQHASSVSAPTSVASRGPMALTQASRSGGYNLRRNCRILRKDDAEAPRIQPMRAAKYQQMDKPSASHDPCEPHKPREQQHIPHELDESRELHTSRESRALRSTRECQARPVCKAQKGKDMQLQRLRQLASQQIDRAERIVALSEALHKHASTASTKSANMVIQTVQHPRCDSSGLEPRYGRRTSRTSARSLLLAQGDEKVKIDGVGYERSPTGPFPGELVSKGEVIQGDTRDYVIYRVLAKVSRDSNT</sequence>
<comment type="caution">
    <text evidence="2">The sequence shown here is derived from an EMBL/GenBank/DDBJ whole genome shotgun (WGS) entry which is preliminary data.</text>
</comment>
<protein>
    <submittedName>
        <fullName evidence="2">Uncharacterized protein</fullName>
    </submittedName>
</protein>
<evidence type="ECO:0000313" key="2">
    <source>
        <dbReference type="EMBL" id="KAH7113546.1"/>
    </source>
</evidence>
<feature type="compositionally biased region" description="Basic and acidic residues" evidence="1">
    <location>
        <begin position="75"/>
        <end position="115"/>
    </location>
</feature>
<feature type="region of interest" description="Disordered" evidence="1">
    <location>
        <begin position="1"/>
        <end position="115"/>
    </location>
</feature>
<keyword evidence="3" id="KW-1185">Reference proteome</keyword>
<evidence type="ECO:0000256" key="1">
    <source>
        <dbReference type="SAM" id="MobiDB-lite"/>
    </source>
</evidence>
<gene>
    <name evidence="2" type="ORF">EDB81DRAFT_921389</name>
</gene>
<dbReference type="EMBL" id="JAGMUV010000034">
    <property type="protein sequence ID" value="KAH7113546.1"/>
    <property type="molecule type" value="Genomic_DNA"/>
</dbReference>
<reference evidence="2" key="1">
    <citation type="journal article" date="2021" name="Nat. Commun.">
        <title>Genetic determinants of endophytism in the Arabidopsis root mycobiome.</title>
        <authorList>
            <person name="Mesny F."/>
            <person name="Miyauchi S."/>
            <person name="Thiergart T."/>
            <person name="Pickel B."/>
            <person name="Atanasova L."/>
            <person name="Karlsson M."/>
            <person name="Huettel B."/>
            <person name="Barry K.W."/>
            <person name="Haridas S."/>
            <person name="Chen C."/>
            <person name="Bauer D."/>
            <person name="Andreopoulos W."/>
            <person name="Pangilinan J."/>
            <person name="LaButti K."/>
            <person name="Riley R."/>
            <person name="Lipzen A."/>
            <person name="Clum A."/>
            <person name="Drula E."/>
            <person name="Henrissat B."/>
            <person name="Kohler A."/>
            <person name="Grigoriev I.V."/>
            <person name="Martin F.M."/>
            <person name="Hacquard S."/>
        </authorList>
    </citation>
    <scope>NUCLEOTIDE SEQUENCE</scope>
    <source>
        <strain evidence="2">MPI-CAGE-AT-0147</strain>
    </source>
</reference>
<dbReference type="OrthoDB" id="5235778at2759"/>
<name>A0A9P9D711_9HYPO</name>
<proteinExistence type="predicted"/>